<dbReference type="EMBL" id="GL883090">
    <property type="protein sequence ID" value="EGG12835.1"/>
    <property type="molecule type" value="Genomic_DNA"/>
</dbReference>
<reference evidence="4" key="1">
    <citation type="journal article" date="2011" name="Proc. Natl. Acad. Sci. U.S.A.">
        <title>Obligate biotrophy features unraveled by the genomic analysis of rust fungi.</title>
        <authorList>
            <person name="Duplessis S."/>
            <person name="Cuomo C.A."/>
            <person name="Lin Y.-C."/>
            <person name="Aerts A."/>
            <person name="Tisserant E."/>
            <person name="Veneault-Fourrey C."/>
            <person name="Joly D.L."/>
            <person name="Hacquard S."/>
            <person name="Amselem J."/>
            <person name="Cantarel B.L."/>
            <person name="Chiu R."/>
            <person name="Coutinho P.M."/>
            <person name="Feau N."/>
            <person name="Field M."/>
            <person name="Frey P."/>
            <person name="Gelhaye E."/>
            <person name="Goldberg J."/>
            <person name="Grabherr M.G."/>
            <person name="Kodira C.D."/>
            <person name="Kohler A."/>
            <person name="Kuees U."/>
            <person name="Lindquist E.A."/>
            <person name="Lucas S.M."/>
            <person name="Mago R."/>
            <person name="Mauceli E."/>
            <person name="Morin E."/>
            <person name="Murat C."/>
            <person name="Pangilinan J.L."/>
            <person name="Park R."/>
            <person name="Pearson M."/>
            <person name="Quesneville H."/>
            <person name="Rouhier N."/>
            <person name="Sakthikumar S."/>
            <person name="Salamov A.A."/>
            <person name="Schmutz J."/>
            <person name="Selles B."/>
            <person name="Shapiro H."/>
            <person name="Tanguay P."/>
            <person name="Tuskan G.A."/>
            <person name="Henrissat B."/>
            <person name="Van de Peer Y."/>
            <person name="Rouze P."/>
            <person name="Ellis J.G."/>
            <person name="Dodds P.N."/>
            <person name="Schein J.E."/>
            <person name="Zhong S."/>
            <person name="Hamelin R.C."/>
            <person name="Grigoriev I.V."/>
            <person name="Szabo L.J."/>
            <person name="Martin F."/>
        </authorList>
    </citation>
    <scope>NUCLEOTIDE SEQUENCE [LARGE SCALE GENOMIC DNA]</scope>
    <source>
        <strain evidence="4">98AG31 / pathotype 3-4-7</strain>
    </source>
</reference>
<evidence type="ECO:0000259" key="1">
    <source>
        <dbReference type="Pfam" id="PF18718"/>
    </source>
</evidence>
<evidence type="ECO:0008006" key="5">
    <source>
        <dbReference type="Google" id="ProtNLM"/>
    </source>
</evidence>
<dbReference type="RefSeq" id="XP_007403773.1">
    <property type="nucleotide sequence ID" value="XM_007403711.1"/>
</dbReference>
<dbReference type="InterPro" id="IPR040898">
    <property type="entry name" value="CxC6"/>
</dbReference>
<dbReference type="InterPro" id="IPR041539">
    <property type="entry name" value="CxC5"/>
</dbReference>
<organism evidence="4">
    <name type="scientific">Melampsora larici-populina (strain 98AG31 / pathotype 3-4-7)</name>
    <name type="common">Poplar leaf rust fungus</name>
    <dbReference type="NCBI Taxonomy" id="747676"/>
    <lineage>
        <taxon>Eukaryota</taxon>
        <taxon>Fungi</taxon>
        <taxon>Dikarya</taxon>
        <taxon>Basidiomycota</taxon>
        <taxon>Pucciniomycotina</taxon>
        <taxon>Pucciniomycetes</taxon>
        <taxon>Pucciniales</taxon>
        <taxon>Melampsoraceae</taxon>
        <taxon>Melampsora</taxon>
    </lineage>
</organism>
<dbReference type="OrthoDB" id="3055037at2759"/>
<dbReference type="Proteomes" id="UP000001072">
    <property type="component" value="Unassembled WGS sequence"/>
</dbReference>
<dbReference type="GeneID" id="18934407"/>
<accession>F4R4M7</accession>
<evidence type="ECO:0000259" key="2">
    <source>
        <dbReference type="Pfam" id="PF18721"/>
    </source>
</evidence>
<dbReference type="KEGG" id="mlr:MELLADRAFT_87134"/>
<proteinExistence type="predicted"/>
<dbReference type="eggNOG" id="ENOG502S1HF">
    <property type="taxonomic scope" value="Eukaryota"/>
</dbReference>
<evidence type="ECO:0000313" key="3">
    <source>
        <dbReference type="EMBL" id="EGG12835.1"/>
    </source>
</evidence>
<keyword evidence="4" id="KW-1185">Reference proteome</keyword>
<feature type="domain" description="CxC5 like cysteine cluster associated with KDZ" evidence="1">
    <location>
        <begin position="103"/>
        <end position="214"/>
    </location>
</feature>
<gene>
    <name evidence="3" type="ORF">MELLADRAFT_87134</name>
</gene>
<protein>
    <recommendedName>
        <fullName evidence="5">CxC5 like cysteine cluster associated with KDZ domain-containing protein</fullName>
    </recommendedName>
</protein>
<sequence>MLLHKFVDNLAQYFPDLHSTLTVHDFTRFATLASEVVFRSKGTISNEADSIIPFLRNALHLSLPKELCYQLWHTTQPNFNTMHIQPGHLIQQHGYSPDLTTKIPEYTLVSPVKQCLVCAKPHILQLRSRMDRYLYDVDGVHTASIVTLKCSGCSTHYRPSYHSKKKFAPTSHLRTGAMRISTRDKCSPNIDDSVFYILSASISNFNLANLFNRCYVDDVPLPPLAGAPKVRPKLSEVTCRDALDINSLLQKLESAGACLRVDTSVAPEHRYHKAMKAVVEWIALEGSKHHNHACSACVRVIPLPTADGRAKLGYIRAVVTDGITIGHWRCTATSEQLRELANVDGQPAPNGPCTTPLASVSDRFCPEHHNRLGKRCVAQPCKRDATNGTATCDLQEHVDAPPALGHC</sequence>
<dbReference type="InParanoid" id="F4R4M7"/>
<dbReference type="HOGENOM" id="CLU_004966_5_1_1"/>
<feature type="domain" description="CxC6 like cysteine cluster associated with KDZ" evidence="2">
    <location>
        <begin position="319"/>
        <end position="398"/>
    </location>
</feature>
<dbReference type="AlphaFoldDB" id="F4R4M7"/>
<dbReference type="STRING" id="747676.F4R4M7"/>
<dbReference type="Pfam" id="PF18721">
    <property type="entry name" value="CxC6"/>
    <property type="match status" value="1"/>
</dbReference>
<evidence type="ECO:0000313" key="4">
    <source>
        <dbReference type="Proteomes" id="UP000001072"/>
    </source>
</evidence>
<dbReference type="VEuPathDB" id="FungiDB:MELLADRAFT_87134"/>
<name>F4R4M7_MELLP</name>
<dbReference type="Pfam" id="PF18718">
    <property type="entry name" value="CxC5"/>
    <property type="match status" value="1"/>
</dbReference>